<proteinExistence type="inferred from homology"/>
<dbReference type="Proteomes" id="UP000180166">
    <property type="component" value="Chromosome"/>
</dbReference>
<dbReference type="PANTHER" id="PTHR48081">
    <property type="entry name" value="AB HYDROLASE SUPERFAMILY PROTEIN C4A8.06C"/>
    <property type="match status" value="1"/>
</dbReference>
<dbReference type="Gene3D" id="3.40.50.1820">
    <property type="entry name" value="alpha/beta hydrolase"/>
    <property type="match status" value="1"/>
</dbReference>
<dbReference type="RefSeq" id="WP_033087551.1">
    <property type="nucleotide sequence ID" value="NZ_AP017900.1"/>
</dbReference>
<dbReference type="Pfam" id="PF07859">
    <property type="entry name" value="Abhydrolase_3"/>
    <property type="match status" value="1"/>
</dbReference>
<dbReference type="InterPro" id="IPR050300">
    <property type="entry name" value="GDXG_lipolytic_enzyme"/>
</dbReference>
<gene>
    <name evidence="4" type="ORF">NS506_01995</name>
    <name evidence="5" type="ORF">NSK11_contig00034-0025</name>
</gene>
<evidence type="ECO:0000256" key="2">
    <source>
        <dbReference type="ARBA" id="ARBA00022801"/>
    </source>
</evidence>
<feature type="domain" description="Alpha/beta hydrolase fold-3" evidence="3">
    <location>
        <begin position="75"/>
        <end position="270"/>
    </location>
</feature>
<dbReference type="AlphaFoldDB" id="A0A0B8NEB5"/>
<comment type="similarity">
    <text evidence="1">Belongs to the 'GDXG' lipolytic enzyme family.</text>
</comment>
<keyword evidence="2 4" id="KW-0378">Hydrolase</keyword>
<dbReference type="InterPro" id="IPR002168">
    <property type="entry name" value="Lipase_GDXG_HIS_AS"/>
</dbReference>
<reference evidence="4 7" key="3">
    <citation type="submission" date="2016-10" db="EMBL/GenBank/DDBJ databases">
        <title>Genome sequence of Nocardia seriolae strain EM150506, isolated from Anguila japonica.</title>
        <authorList>
            <person name="Han H.-J."/>
        </authorList>
    </citation>
    <scope>NUCLEOTIDE SEQUENCE [LARGE SCALE GENOMIC DNA]</scope>
    <source>
        <strain evidence="4 7">EM150506</strain>
    </source>
</reference>
<dbReference type="Proteomes" id="UP000037179">
    <property type="component" value="Unassembled WGS sequence"/>
</dbReference>
<evidence type="ECO:0000259" key="3">
    <source>
        <dbReference type="Pfam" id="PF07859"/>
    </source>
</evidence>
<reference evidence="6" key="1">
    <citation type="submission" date="2015-07" db="EMBL/GenBank/DDBJ databases">
        <title>Nocardia seriolae U-1 whole genome shotgun sequence.</title>
        <authorList>
            <person name="Imajoh M."/>
            <person name="Fukumoto Y."/>
            <person name="Sukeda M."/>
            <person name="Yamane J."/>
            <person name="Yamasaki K."/>
            <person name="Shimizu M."/>
            <person name="Ohnishi K."/>
            <person name="Oshima S."/>
        </authorList>
    </citation>
    <scope>NUCLEOTIDE SEQUENCE [LARGE SCALE GENOMIC DNA]</scope>
    <source>
        <strain evidence="6">U-1</strain>
    </source>
</reference>
<dbReference type="EMBL" id="BBYQ01000034">
    <property type="protein sequence ID" value="GAP28391.1"/>
    <property type="molecule type" value="Genomic_DNA"/>
</dbReference>
<dbReference type="InterPro" id="IPR013094">
    <property type="entry name" value="AB_hydrolase_3"/>
</dbReference>
<evidence type="ECO:0000313" key="4">
    <source>
        <dbReference type="EMBL" id="APA96062.1"/>
    </source>
</evidence>
<dbReference type="KEGG" id="nsr:NS506_01995"/>
<dbReference type="GeneID" id="93370226"/>
<dbReference type="SUPFAM" id="SSF53474">
    <property type="entry name" value="alpha/beta-Hydrolases"/>
    <property type="match status" value="1"/>
</dbReference>
<dbReference type="PROSITE" id="PS01173">
    <property type="entry name" value="LIPASE_GDXG_HIS"/>
    <property type="match status" value="1"/>
</dbReference>
<keyword evidence="6" id="KW-1185">Reference proteome</keyword>
<organism evidence="4 7">
    <name type="scientific">Nocardia seriolae</name>
    <dbReference type="NCBI Taxonomy" id="37332"/>
    <lineage>
        <taxon>Bacteria</taxon>
        <taxon>Bacillati</taxon>
        <taxon>Actinomycetota</taxon>
        <taxon>Actinomycetes</taxon>
        <taxon>Mycobacteriales</taxon>
        <taxon>Nocardiaceae</taxon>
        <taxon>Nocardia</taxon>
    </lineage>
</organism>
<sequence>MLDVTLPLPIVRAALNPVFRILLNHRLPFSVQRALMDWGAPAQRAPRGIHVERVRLGGRPADRVTVGPVSDSATVLYLHGGGYTVGSPATHRALAGYLARETACPVQVLDYRLAPEHPFPAALDDAEAAFLELVAAGYRPERIAVAGDSAGGGLSLALAERLRDRHGLVPAALGLIAPWADPNEVPARGRDLIINRPWSRACAAAYLGGGDGSDPGYAPLLGELRGLPPTYVQADVDELLHDQCTRLVAQLRAAGVPTEFTETEGLWHVAQLQAGLVGPAAQVTRELGEFLRKALRPAQTRSIG</sequence>
<dbReference type="EMBL" id="CP017839">
    <property type="protein sequence ID" value="APA96062.1"/>
    <property type="molecule type" value="Genomic_DNA"/>
</dbReference>
<dbReference type="GO" id="GO:0004806">
    <property type="term" value="F:triacylglycerol lipase activity"/>
    <property type="evidence" value="ECO:0007669"/>
    <property type="project" value="TreeGrafter"/>
</dbReference>
<dbReference type="OrthoDB" id="9803828at2"/>
<reference evidence="5 6" key="2">
    <citation type="journal article" date="2016" name="Genome Announc.">
        <title>Draft Genome Sequence of Erythromycin- and Oxytetracycline-Sensitive Nocardia seriolae Strain U-1 (NBRC 110359).</title>
        <authorList>
            <person name="Imajoh M."/>
            <person name="Sukeda M."/>
            <person name="Shimizu M."/>
            <person name="Yamane J."/>
            <person name="Ohnishi K."/>
            <person name="Oshima S."/>
        </authorList>
    </citation>
    <scope>NUCLEOTIDE SEQUENCE [LARGE SCALE GENOMIC DNA]</scope>
    <source>
        <strain evidence="5 6">U-1</strain>
    </source>
</reference>
<name>A0A0B8NEB5_9NOCA</name>
<accession>A0A0B8NEB5</accession>
<evidence type="ECO:0000313" key="7">
    <source>
        <dbReference type="Proteomes" id="UP000180166"/>
    </source>
</evidence>
<dbReference type="InterPro" id="IPR029058">
    <property type="entry name" value="AB_hydrolase_fold"/>
</dbReference>
<evidence type="ECO:0000313" key="5">
    <source>
        <dbReference type="EMBL" id="GAP28391.1"/>
    </source>
</evidence>
<evidence type="ECO:0000313" key="6">
    <source>
        <dbReference type="Proteomes" id="UP000037179"/>
    </source>
</evidence>
<dbReference type="PANTHER" id="PTHR48081:SF30">
    <property type="entry name" value="ACETYL-HYDROLASE LIPR-RELATED"/>
    <property type="match status" value="1"/>
</dbReference>
<evidence type="ECO:0000256" key="1">
    <source>
        <dbReference type="ARBA" id="ARBA00010515"/>
    </source>
</evidence>
<dbReference type="EC" id="3.1.1.-" evidence="4"/>
<protein>
    <submittedName>
        <fullName evidence="4">Acetyl-hydrolase LipR</fullName>
        <ecNumber evidence="4">3.1.1.-</ecNumber>
    </submittedName>
    <submittedName>
        <fullName evidence="5">Esterase</fullName>
    </submittedName>
</protein>